<evidence type="ECO:0000313" key="3">
    <source>
        <dbReference type="Proteomes" id="UP001054945"/>
    </source>
</evidence>
<dbReference type="EMBL" id="BPLR01001541">
    <property type="protein sequence ID" value="GIZ03030.1"/>
    <property type="molecule type" value="Genomic_DNA"/>
</dbReference>
<accession>A0AAV4Y7N4</accession>
<comment type="caution">
    <text evidence="2">The sequence shown here is derived from an EMBL/GenBank/DDBJ whole genome shotgun (WGS) entry which is preliminary data.</text>
</comment>
<organism evidence="2 3">
    <name type="scientific">Caerostris extrusa</name>
    <name type="common">Bark spider</name>
    <name type="synonym">Caerostris bankana</name>
    <dbReference type="NCBI Taxonomy" id="172846"/>
    <lineage>
        <taxon>Eukaryota</taxon>
        <taxon>Metazoa</taxon>
        <taxon>Ecdysozoa</taxon>
        <taxon>Arthropoda</taxon>
        <taxon>Chelicerata</taxon>
        <taxon>Arachnida</taxon>
        <taxon>Araneae</taxon>
        <taxon>Araneomorphae</taxon>
        <taxon>Entelegynae</taxon>
        <taxon>Araneoidea</taxon>
        <taxon>Araneidae</taxon>
        <taxon>Caerostris</taxon>
    </lineage>
</organism>
<name>A0AAV4Y7N4_CAEEX</name>
<gene>
    <name evidence="2" type="ORF">CEXT_417701</name>
</gene>
<keyword evidence="3" id="KW-1185">Reference proteome</keyword>
<evidence type="ECO:0000256" key="1">
    <source>
        <dbReference type="SAM" id="MobiDB-lite"/>
    </source>
</evidence>
<reference evidence="2 3" key="1">
    <citation type="submission" date="2021-06" db="EMBL/GenBank/DDBJ databases">
        <title>Caerostris extrusa draft genome.</title>
        <authorList>
            <person name="Kono N."/>
            <person name="Arakawa K."/>
        </authorList>
    </citation>
    <scope>NUCLEOTIDE SEQUENCE [LARGE SCALE GENOMIC DNA]</scope>
</reference>
<evidence type="ECO:0000313" key="2">
    <source>
        <dbReference type="EMBL" id="GIZ03030.1"/>
    </source>
</evidence>
<proteinExistence type="predicted"/>
<dbReference type="Proteomes" id="UP001054945">
    <property type="component" value="Unassembled WGS sequence"/>
</dbReference>
<sequence>MPPPTACRPPLPTSLPGPPTAHQTAKFVQGCSGRRIDSNLNRVWQLKSSDNGKRIRRFPCIKRRDVHSEYWLAGMRVKAMDCLDLNPLFANVSNHVI</sequence>
<dbReference type="AlphaFoldDB" id="A0AAV4Y7N4"/>
<feature type="region of interest" description="Disordered" evidence="1">
    <location>
        <begin position="1"/>
        <end position="24"/>
    </location>
</feature>
<feature type="compositionally biased region" description="Pro residues" evidence="1">
    <location>
        <begin position="1"/>
        <end position="19"/>
    </location>
</feature>
<protein>
    <submittedName>
        <fullName evidence="2">Uncharacterized protein</fullName>
    </submittedName>
</protein>